<organism evidence="2 3">
    <name type="scientific">Candidatus Roizmanbacteria bacterium RIFCSPLOWO2_01_FULL_38_12</name>
    <dbReference type="NCBI Taxonomy" id="1802061"/>
    <lineage>
        <taxon>Bacteria</taxon>
        <taxon>Candidatus Roizmaniibacteriota</taxon>
    </lineage>
</organism>
<evidence type="ECO:0008006" key="4">
    <source>
        <dbReference type="Google" id="ProtNLM"/>
    </source>
</evidence>
<dbReference type="Pfam" id="PF07963">
    <property type="entry name" value="N_methyl"/>
    <property type="match status" value="1"/>
</dbReference>
<keyword evidence="1" id="KW-0812">Transmembrane</keyword>
<evidence type="ECO:0000256" key="1">
    <source>
        <dbReference type="SAM" id="Phobius"/>
    </source>
</evidence>
<dbReference type="NCBIfam" id="TIGR02532">
    <property type="entry name" value="IV_pilin_GFxxxE"/>
    <property type="match status" value="1"/>
</dbReference>
<proteinExistence type="predicted"/>
<dbReference type="AlphaFoldDB" id="A0A1F7IV02"/>
<dbReference type="Proteomes" id="UP000177141">
    <property type="component" value="Unassembled WGS sequence"/>
</dbReference>
<gene>
    <name evidence="2" type="ORF">A3A93_04080</name>
</gene>
<keyword evidence="1" id="KW-1133">Transmembrane helix</keyword>
<evidence type="ECO:0000313" key="2">
    <source>
        <dbReference type="EMBL" id="OGK47185.1"/>
    </source>
</evidence>
<accession>A0A1F7IV02</accession>
<name>A0A1F7IV02_9BACT</name>
<dbReference type="STRING" id="1802061.A3A93_04080"/>
<reference evidence="2 3" key="1">
    <citation type="journal article" date="2016" name="Nat. Commun.">
        <title>Thousands of microbial genomes shed light on interconnected biogeochemical processes in an aquifer system.</title>
        <authorList>
            <person name="Anantharaman K."/>
            <person name="Brown C.T."/>
            <person name="Hug L.A."/>
            <person name="Sharon I."/>
            <person name="Castelle C.J."/>
            <person name="Probst A.J."/>
            <person name="Thomas B.C."/>
            <person name="Singh A."/>
            <person name="Wilkins M.J."/>
            <person name="Karaoz U."/>
            <person name="Brodie E.L."/>
            <person name="Williams K.H."/>
            <person name="Hubbard S.S."/>
            <person name="Banfield J.F."/>
        </authorList>
    </citation>
    <scope>NUCLEOTIDE SEQUENCE [LARGE SCALE GENOMIC DNA]</scope>
</reference>
<comment type="caution">
    <text evidence="2">The sequence shown here is derived from an EMBL/GenBank/DDBJ whole genome shotgun (WGS) entry which is preliminary data.</text>
</comment>
<evidence type="ECO:0000313" key="3">
    <source>
        <dbReference type="Proteomes" id="UP000177141"/>
    </source>
</evidence>
<sequence length="190" mass="21692">MFIEKDKNMFKKKGFTLFEMLIVISLFAILLPTIFAILSTILRQQLRLYRIVEAKRQGDAAMSFMKNQILRQGVAIEDEMGQAQCNDALDEYSPPFGDNFRIIIDKSNGNNEFYYFIQSGQMIGYVRGMPIISTSLTTNIVTVINFHISCFRRSLNSPPIIEISYTVQSTDGINTIILPYRTKVRLISAP</sequence>
<protein>
    <recommendedName>
        <fullName evidence="4">Prepilin-type N-terminal cleavage/methylation domain-containing protein</fullName>
    </recommendedName>
</protein>
<keyword evidence="1" id="KW-0472">Membrane</keyword>
<feature type="transmembrane region" description="Helical" evidence="1">
    <location>
        <begin position="20"/>
        <end position="42"/>
    </location>
</feature>
<dbReference type="EMBL" id="MGAL01000035">
    <property type="protein sequence ID" value="OGK47185.1"/>
    <property type="molecule type" value="Genomic_DNA"/>
</dbReference>
<dbReference type="InterPro" id="IPR012902">
    <property type="entry name" value="N_methyl_site"/>
</dbReference>